<evidence type="ECO:0000256" key="7">
    <source>
        <dbReference type="ARBA" id="ARBA00023295"/>
    </source>
</evidence>
<dbReference type="InterPro" id="IPR016286">
    <property type="entry name" value="FUC_metazoa-typ"/>
</dbReference>
<reference evidence="13 14" key="1">
    <citation type="submission" date="2024-05" db="EMBL/GenBank/DDBJ databases">
        <authorList>
            <person name="Wallberg A."/>
        </authorList>
    </citation>
    <scope>NUCLEOTIDE SEQUENCE [LARGE SCALE GENOMIC DNA]</scope>
</reference>
<evidence type="ECO:0000259" key="12">
    <source>
        <dbReference type="Pfam" id="PF16757"/>
    </source>
</evidence>
<dbReference type="EC" id="3.2.1.51" evidence="3"/>
<dbReference type="EMBL" id="CAXKWB010001056">
    <property type="protein sequence ID" value="CAL4063220.1"/>
    <property type="molecule type" value="Genomic_DNA"/>
</dbReference>
<name>A0AAV2PS42_MEGNR</name>
<dbReference type="InterPro" id="IPR031919">
    <property type="entry name" value="Fucosidase_C"/>
</dbReference>
<keyword evidence="4 10" id="KW-0732">Signal</keyword>
<dbReference type="Gene3D" id="2.60.40.1180">
    <property type="entry name" value="Golgi alpha-mannosidase II"/>
    <property type="match status" value="1"/>
</dbReference>
<protein>
    <recommendedName>
        <fullName evidence="8">Putative alpha-L-fucosidase</fullName>
        <ecNumber evidence="3">3.2.1.51</ecNumber>
    </recommendedName>
    <alternativeName>
        <fullName evidence="9">Alpha-L-fucoside fucohydrolase</fullName>
    </alternativeName>
</protein>
<dbReference type="InterPro" id="IPR013780">
    <property type="entry name" value="Glyco_hydro_b"/>
</dbReference>
<comment type="similarity">
    <text evidence="2 10">Belongs to the glycosyl hydrolase 29 family.</text>
</comment>
<dbReference type="Pfam" id="PF01120">
    <property type="entry name" value="Alpha_L_fucos"/>
    <property type="match status" value="1"/>
</dbReference>
<dbReference type="PIRSF" id="PIRSF001092">
    <property type="entry name" value="Alpha-L-fucosidase"/>
    <property type="match status" value="1"/>
</dbReference>
<dbReference type="Pfam" id="PF16757">
    <property type="entry name" value="Fucosidase_C"/>
    <property type="match status" value="1"/>
</dbReference>
<dbReference type="InterPro" id="IPR000933">
    <property type="entry name" value="Glyco_hydro_29"/>
</dbReference>
<dbReference type="GO" id="GO:0006004">
    <property type="term" value="P:fucose metabolic process"/>
    <property type="evidence" value="ECO:0007669"/>
    <property type="project" value="InterPro"/>
</dbReference>
<evidence type="ECO:0000256" key="10">
    <source>
        <dbReference type="PIRNR" id="PIRNR001092"/>
    </source>
</evidence>
<evidence type="ECO:0000256" key="3">
    <source>
        <dbReference type="ARBA" id="ARBA00012662"/>
    </source>
</evidence>
<keyword evidence="5 10" id="KW-0378">Hydrolase</keyword>
<evidence type="ECO:0000256" key="5">
    <source>
        <dbReference type="ARBA" id="ARBA00022801"/>
    </source>
</evidence>
<dbReference type="Gene3D" id="3.20.20.80">
    <property type="entry name" value="Glycosidases"/>
    <property type="match status" value="1"/>
</dbReference>
<gene>
    <name evidence="13" type="ORF">MNOR_LOCUS3183</name>
</gene>
<dbReference type="Proteomes" id="UP001497623">
    <property type="component" value="Unassembled WGS sequence"/>
</dbReference>
<evidence type="ECO:0000313" key="13">
    <source>
        <dbReference type="EMBL" id="CAL4063220.1"/>
    </source>
</evidence>
<accession>A0AAV2PS42</accession>
<evidence type="ECO:0000256" key="1">
    <source>
        <dbReference type="ARBA" id="ARBA00004071"/>
    </source>
</evidence>
<dbReference type="FunFam" id="3.20.20.80:FF:000027">
    <property type="entry name" value="Alpha-L-fucosidase"/>
    <property type="match status" value="1"/>
</dbReference>
<evidence type="ECO:0000256" key="9">
    <source>
        <dbReference type="ARBA" id="ARBA00081661"/>
    </source>
</evidence>
<dbReference type="InterPro" id="IPR057739">
    <property type="entry name" value="Glyco_hydro_29_N"/>
</dbReference>
<dbReference type="AlphaFoldDB" id="A0AAV2PS42"/>
<evidence type="ECO:0000256" key="2">
    <source>
        <dbReference type="ARBA" id="ARBA00007951"/>
    </source>
</evidence>
<evidence type="ECO:0000256" key="8">
    <source>
        <dbReference type="ARBA" id="ARBA00074133"/>
    </source>
</evidence>
<organism evidence="13 14">
    <name type="scientific">Meganyctiphanes norvegica</name>
    <name type="common">Northern krill</name>
    <name type="synonym">Thysanopoda norvegica</name>
    <dbReference type="NCBI Taxonomy" id="48144"/>
    <lineage>
        <taxon>Eukaryota</taxon>
        <taxon>Metazoa</taxon>
        <taxon>Ecdysozoa</taxon>
        <taxon>Arthropoda</taxon>
        <taxon>Crustacea</taxon>
        <taxon>Multicrustacea</taxon>
        <taxon>Malacostraca</taxon>
        <taxon>Eumalacostraca</taxon>
        <taxon>Eucarida</taxon>
        <taxon>Euphausiacea</taxon>
        <taxon>Euphausiidae</taxon>
        <taxon>Meganyctiphanes</taxon>
    </lineage>
</organism>
<sequence>MPHTPLSLLLLIAITGAPICSGQYEPNWPSLDTRPLPAWYDEAKIGIFIHWGVFSVPSYGMPDDPDVGKLPGGNGATGEWFWARWDANETNNVEFMKQNYPPNFTYQDFAPQFTAEFFDPVQWAKVFQAAGAKYIVLTSKHHEGYTLWPSIYSWNWNAMDVGPKRDLVGDLAAAVRSTTPDVKFGLYHSMFEWFHPMYLEDAANHYETDEFVIKKTLPELYEIVNAYQPEIVWSDGEWKANSSYWKSEEFLSWLFSDSPVKETVVVNDRWGKDARCHHGSFLTCNDRYNPGVLQPQKWENALTFDKESWGYRRNSVMADYLSIEETLAQLISTISCGGNMLINIGPTKEGMLPPIMQERLLQMGSWLDINGEGIYGSKPWAHQNDTLTEGVWYTAKDDAVYAFVLSWPEGDTLHLESIQLPEGPGTSIEMLGYDGGPLIGVESGGVLEVSFPPMSEVSSQWAWTLVFTGAQPT</sequence>
<dbReference type="SMART" id="SM00812">
    <property type="entry name" value="Alpha_L_fucos"/>
    <property type="match status" value="1"/>
</dbReference>
<evidence type="ECO:0000259" key="11">
    <source>
        <dbReference type="Pfam" id="PF01120"/>
    </source>
</evidence>
<keyword evidence="7 10" id="KW-0326">Glycosidase</keyword>
<evidence type="ECO:0000256" key="4">
    <source>
        <dbReference type="ARBA" id="ARBA00022729"/>
    </source>
</evidence>
<feature type="domain" description="Glycoside hydrolase family 29 N-terminal" evidence="11">
    <location>
        <begin position="20"/>
        <end position="372"/>
    </location>
</feature>
<proteinExistence type="inferred from homology"/>
<comment type="caution">
    <text evidence="13">The sequence shown here is derived from an EMBL/GenBank/DDBJ whole genome shotgun (WGS) entry which is preliminary data.</text>
</comment>
<dbReference type="SUPFAM" id="SSF51445">
    <property type="entry name" value="(Trans)glycosidases"/>
    <property type="match status" value="1"/>
</dbReference>
<comment type="function">
    <text evidence="1">Alpha-L-fucosidase is responsible for hydrolyzing the alpha-1,6-linked fucose joined to the reducing-end N-acetylglucosamine of the carbohydrate moieties of glycoproteins.</text>
</comment>
<dbReference type="PANTHER" id="PTHR10030">
    <property type="entry name" value="ALPHA-L-FUCOSIDASE"/>
    <property type="match status" value="1"/>
</dbReference>
<evidence type="ECO:0000313" key="14">
    <source>
        <dbReference type="Proteomes" id="UP001497623"/>
    </source>
</evidence>
<dbReference type="GO" id="GO:0016139">
    <property type="term" value="P:glycoside catabolic process"/>
    <property type="evidence" value="ECO:0007669"/>
    <property type="project" value="TreeGrafter"/>
</dbReference>
<dbReference type="GO" id="GO:0004560">
    <property type="term" value="F:alpha-L-fucosidase activity"/>
    <property type="evidence" value="ECO:0007669"/>
    <property type="project" value="UniProtKB-EC"/>
</dbReference>
<feature type="domain" description="Alpha-L-fucosidase C-terminal" evidence="12">
    <location>
        <begin position="383"/>
        <end position="467"/>
    </location>
</feature>
<feature type="chain" id="PRO_5043115519" description="Putative alpha-L-fucosidase" evidence="10">
    <location>
        <begin position="23"/>
        <end position="473"/>
    </location>
</feature>
<dbReference type="GO" id="GO:0005764">
    <property type="term" value="C:lysosome"/>
    <property type="evidence" value="ECO:0007669"/>
    <property type="project" value="TreeGrafter"/>
</dbReference>
<keyword evidence="14" id="KW-1185">Reference proteome</keyword>
<evidence type="ECO:0000256" key="6">
    <source>
        <dbReference type="ARBA" id="ARBA00023180"/>
    </source>
</evidence>
<dbReference type="PANTHER" id="PTHR10030:SF37">
    <property type="entry name" value="ALPHA-L-FUCOSIDASE-RELATED"/>
    <property type="match status" value="1"/>
</dbReference>
<feature type="signal peptide" evidence="10">
    <location>
        <begin position="1"/>
        <end position="22"/>
    </location>
</feature>
<dbReference type="InterPro" id="IPR017853">
    <property type="entry name" value="GH"/>
</dbReference>
<dbReference type="PRINTS" id="PR00741">
    <property type="entry name" value="GLHYDRLASE29"/>
</dbReference>
<keyword evidence="6" id="KW-0325">Glycoprotein</keyword>